<evidence type="ECO:0000313" key="3">
    <source>
        <dbReference type="Proteomes" id="UP000594261"/>
    </source>
</evidence>
<reference evidence="2 3" key="1">
    <citation type="journal article" date="2016" name="G3 (Bethesda)">
        <title>First Draft Assembly and Annotation of the Genome of a California Endemic Oak Quercus lobata Nee (Fagaceae).</title>
        <authorList>
            <person name="Sork V.L."/>
            <person name="Fitz-Gibbon S.T."/>
            <person name="Puiu D."/>
            <person name="Crepeau M."/>
            <person name="Gugger P.F."/>
            <person name="Sherman R."/>
            <person name="Stevens K."/>
            <person name="Langley C.H."/>
            <person name="Pellegrini M."/>
            <person name="Salzberg S.L."/>
        </authorList>
    </citation>
    <scope>NUCLEOTIDE SEQUENCE [LARGE SCALE GENOMIC DNA]</scope>
    <source>
        <strain evidence="2 3">cv. SW786</strain>
    </source>
</reference>
<dbReference type="Pfam" id="PF10536">
    <property type="entry name" value="PMD"/>
    <property type="match status" value="1"/>
</dbReference>
<dbReference type="GO" id="GO:0010073">
    <property type="term" value="P:meristem maintenance"/>
    <property type="evidence" value="ECO:0007669"/>
    <property type="project" value="InterPro"/>
</dbReference>
<dbReference type="InterPro" id="IPR019557">
    <property type="entry name" value="AminoTfrase-like_pln_mobile"/>
</dbReference>
<dbReference type="InParanoid" id="A0A7N2MBK9"/>
<feature type="domain" description="Aminotransferase-like plant mobile" evidence="1">
    <location>
        <begin position="12"/>
        <end position="178"/>
    </location>
</feature>
<name>A0A7N2MBK9_QUELO</name>
<evidence type="ECO:0000259" key="1">
    <source>
        <dbReference type="Pfam" id="PF10536"/>
    </source>
</evidence>
<dbReference type="Proteomes" id="UP000594261">
    <property type="component" value="Chromosome 8"/>
</dbReference>
<evidence type="ECO:0000313" key="2">
    <source>
        <dbReference type="EnsemblPlants" id="QL08p024762:mrna"/>
    </source>
</evidence>
<dbReference type="OMA" id="HACLANF"/>
<reference evidence="2" key="2">
    <citation type="submission" date="2021-01" db="UniProtKB">
        <authorList>
            <consortium name="EnsemblPlants"/>
        </authorList>
    </citation>
    <scope>IDENTIFICATION</scope>
</reference>
<accession>A0A7N2MBK9</accession>
<sequence length="185" mass="21451">MRLLPKSSASGALVQALTEMWWDTTHTFHIAEWKIIVTPHDFYQMTSLRSHGPIINMDSRLGVELGIDLLGHAYPSEHVRYFALEFDFKHLSQATLENRARMARAFSLFVWGAYLFANKGQIVSLRWLPLFCNFEDAWEVNWGHACLANFYSVMDTLIRETLHQLVGPWKLLEQWALSNVLLLWG</sequence>
<dbReference type="InterPro" id="IPR044824">
    <property type="entry name" value="MAIN-like"/>
</dbReference>
<keyword evidence="3" id="KW-1185">Reference proteome</keyword>
<dbReference type="AlphaFoldDB" id="A0A7N2MBK9"/>
<organism evidence="2 3">
    <name type="scientific">Quercus lobata</name>
    <name type="common">Valley oak</name>
    <dbReference type="NCBI Taxonomy" id="97700"/>
    <lineage>
        <taxon>Eukaryota</taxon>
        <taxon>Viridiplantae</taxon>
        <taxon>Streptophyta</taxon>
        <taxon>Embryophyta</taxon>
        <taxon>Tracheophyta</taxon>
        <taxon>Spermatophyta</taxon>
        <taxon>Magnoliopsida</taxon>
        <taxon>eudicotyledons</taxon>
        <taxon>Gunneridae</taxon>
        <taxon>Pentapetalae</taxon>
        <taxon>rosids</taxon>
        <taxon>fabids</taxon>
        <taxon>Fagales</taxon>
        <taxon>Fagaceae</taxon>
        <taxon>Quercus</taxon>
    </lineage>
</organism>
<dbReference type="Gramene" id="QL08p024762:mrna">
    <property type="protein sequence ID" value="QL08p024762:mrna"/>
    <property type="gene ID" value="QL08p024762"/>
</dbReference>
<dbReference type="EMBL" id="LRBV02000008">
    <property type="status" value="NOT_ANNOTATED_CDS"/>
    <property type="molecule type" value="Genomic_DNA"/>
</dbReference>
<proteinExistence type="predicted"/>
<dbReference type="PANTHER" id="PTHR46033:SF8">
    <property type="entry name" value="PROTEIN MAINTENANCE OF MERISTEMS-LIKE"/>
    <property type="match status" value="1"/>
</dbReference>
<protein>
    <recommendedName>
        <fullName evidence="1">Aminotransferase-like plant mobile domain-containing protein</fullName>
    </recommendedName>
</protein>
<dbReference type="PANTHER" id="PTHR46033">
    <property type="entry name" value="PROTEIN MAIN-LIKE 2"/>
    <property type="match status" value="1"/>
</dbReference>
<dbReference type="EnsemblPlants" id="QL08p024762:mrna">
    <property type="protein sequence ID" value="QL08p024762:mrna"/>
    <property type="gene ID" value="QL08p024762"/>
</dbReference>